<organism evidence="1">
    <name type="scientific">Candidatus Methanogaster sp. ANME-2c ERB4</name>
    <dbReference type="NCBI Taxonomy" id="2759911"/>
    <lineage>
        <taxon>Archaea</taxon>
        <taxon>Methanobacteriati</taxon>
        <taxon>Methanobacteriota</taxon>
        <taxon>Stenosarchaea group</taxon>
        <taxon>Methanomicrobia</taxon>
        <taxon>Methanosarcinales</taxon>
        <taxon>ANME-2 cluster</taxon>
        <taxon>Candidatus Methanogasteraceae</taxon>
        <taxon>Candidatus Methanogaster</taxon>
    </lineage>
</organism>
<protein>
    <submittedName>
        <fullName evidence="1">Uncharacterized protein</fullName>
    </submittedName>
</protein>
<evidence type="ECO:0000313" key="1">
    <source>
        <dbReference type="EMBL" id="QNO44244.1"/>
    </source>
</evidence>
<proteinExistence type="predicted"/>
<name>A0A7G9Y8B0_9EURY</name>
<dbReference type="AlphaFoldDB" id="A0A7G9Y8B0"/>
<sequence>MIGEDIRILDWGVEQWNNLYHALFHRGTPETAIIIIHDSGVPLKIVQTGQGSRPELKDRFSGDLRLKDVVKAMHHEEGVDRVYAISYPAIRRIFTRFESTVDFDANYIKQLFSLKDAISSEIGTGICQYPTGSNWLSDLEYKTVKKILSFAPDDTLVMLTIFSGNDIWTNWIIGIKGGTINLITTLDAIKPGARSVVDWRREYHQIAGSVKRHFGVKPLAFFMDHETFRDLIGSRDKLRFFRDALSGRKIMSKALPVKYRIILFLQRVFGWLSGNRRGGMGGS</sequence>
<reference evidence="1" key="1">
    <citation type="submission" date="2020-06" db="EMBL/GenBank/DDBJ databases">
        <title>Unique genomic features of the anaerobic methanotrophic archaea.</title>
        <authorList>
            <person name="Chadwick G.L."/>
            <person name="Skennerton C.T."/>
            <person name="Laso-Perez R."/>
            <person name="Leu A.O."/>
            <person name="Speth D.R."/>
            <person name="Yu H."/>
            <person name="Morgan-Lang C."/>
            <person name="Hatzenpichler R."/>
            <person name="Goudeau D."/>
            <person name="Malmstrom R."/>
            <person name="Brazelton W.J."/>
            <person name="Woyke T."/>
            <person name="Hallam S.J."/>
            <person name="Tyson G.W."/>
            <person name="Wegener G."/>
            <person name="Boetius A."/>
            <person name="Orphan V."/>
        </authorList>
    </citation>
    <scope>NUCLEOTIDE SEQUENCE</scope>
</reference>
<accession>A0A7G9Y8B0</accession>
<gene>
    <name evidence="1" type="ORF">GCODKMAO_00001</name>
</gene>
<dbReference type="EMBL" id="MT630940">
    <property type="protein sequence ID" value="QNO44244.1"/>
    <property type="molecule type" value="Genomic_DNA"/>
</dbReference>